<sequence>MNAKILFLMLGIISSAFKSQVGINTKNPQATLDVNGDVMIRKVDTLATPENGSRILVLSNNNTINQIDADHLLTPKIIVKGLGGTGFSLLSISLLNGWLQVSFPTLEIDDGNNYSLSQQEFITPKTGIYNVYFFLEMASLLSASTTGIGIFKIGISGNITLLCEESFANINVLGIGVSPPTRSTQTIVKLNKGDKITFGMRGVVLSNISLLANSNAQFSILQER</sequence>
<protein>
    <recommendedName>
        <fullName evidence="4">C1q domain-containing protein</fullName>
    </recommendedName>
</protein>
<feature type="chain" id="PRO_5030796998" description="C1q domain-containing protein" evidence="1">
    <location>
        <begin position="19"/>
        <end position="224"/>
    </location>
</feature>
<evidence type="ECO:0000313" key="3">
    <source>
        <dbReference type="Proteomes" id="UP000544054"/>
    </source>
</evidence>
<evidence type="ECO:0000256" key="1">
    <source>
        <dbReference type="SAM" id="SignalP"/>
    </source>
</evidence>
<dbReference type="InterPro" id="IPR008983">
    <property type="entry name" value="Tumour_necrosis_fac-like_dom"/>
</dbReference>
<name>A0A7Y0AKS1_9FLAO</name>
<feature type="signal peptide" evidence="1">
    <location>
        <begin position="1"/>
        <end position="18"/>
    </location>
</feature>
<evidence type="ECO:0000313" key="2">
    <source>
        <dbReference type="EMBL" id="NML69138.1"/>
    </source>
</evidence>
<gene>
    <name evidence="2" type="ORF">HHL23_04950</name>
</gene>
<proteinExistence type="predicted"/>
<accession>A0A7Y0AKS1</accession>
<dbReference type="Gene3D" id="2.60.120.40">
    <property type="match status" value="1"/>
</dbReference>
<dbReference type="Proteomes" id="UP000544054">
    <property type="component" value="Unassembled WGS sequence"/>
</dbReference>
<dbReference type="RefSeq" id="WP_169233706.1">
    <property type="nucleotide sequence ID" value="NZ_JABBGI010000005.1"/>
</dbReference>
<reference evidence="2 3" key="1">
    <citation type="submission" date="2020-04" db="EMBL/GenBank/DDBJ databases">
        <title>Chryseobacterium sp. RP-3-3 sp. nov., isolated from Jeju soil.</title>
        <authorList>
            <person name="Dahal R.H."/>
        </authorList>
    </citation>
    <scope>NUCLEOTIDE SEQUENCE [LARGE SCALE GENOMIC DNA]</scope>
    <source>
        <strain evidence="2 3">RP-3-3</strain>
    </source>
</reference>
<keyword evidence="3" id="KW-1185">Reference proteome</keyword>
<dbReference type="EMBL" id="JABBGI010000005">
    <property type="protein sequence ID" value="NML69138.1"/>
    <property type="molecule type" value="Genomic_DNA"/>
</dbReference>
<comment type="caution">
    <text evidence="2">The sequence shown here is derived from an EMBL/GenBank/DDBJ whole genome shotgun (WGS) entry which is preliminary data.</text>
</comment>
<dbReference type="AlphaFoldDB" id="A0A7Y0AKS1"/>
<evidence type="ECO:0008006" key="4">
    <source>
        <dbReference type="Google" id="ProtNLM"/>
    </source>
</evidence>
<keyword evidence="1" id="KW-0732">Signal</keyword>
<organism evidence="2 3">
    <name type="scientific">Chryseobacterium antibioticum</name>
    <dbReference type="NCBI Taxonomy" id="2728847"/>
    <lineage>
        <taxon>Bacteria</taxon>
        <taxon>Pseudomonadati</taxon>
        <taxon>Bacteroidota</taxon>
        <taxon>Flavobacteriia</taxon>
        <taxon>Flavobacteriales</taxon>
        <taxon>Weeksellaceae</taxon>
        <taxon>Chryseobacterium group</taxon>
        <taxon>Chryseobacterium</taxon>
    </lineage>
</organism>